<name>A0A7J7JQM6_BUGNE</name>
<feature type="compositionally biased region" description="Basic and acidic residues" evidence="1">
    <location>
        <begin position="43"/>
        <end position="59"/>
    </location>
</feature>
<feature type="compositionally biased region" description="Basic and acidic residues" evidence="1">
    <location>
        <begin position="244"/>
        <end position="254"/>
    </location>
</feature>
<feature type="region of interest" description="Disordered" evidence="1">
    <location>
        <begin position="604"/>
        <end position="667"/>
    </location>
</feature>
<evidence type="ECO:0000313" key="4">
    <source>
        <dbReference type="Proteomes" id="UP000593567"/>
    </source>
</evidence>
<reference evidence="3" key="1">
    <citation type="submission" date="2020-06" db="EMBL/GenBank/DDBJ databases">
        <title>Draft genome of Bugula neritina, a colonial animal packing powerful symbionts and potential medicines.</title>
        <authorList>
            <person name="Rayko M."/>
        </authorList>
    </citation>
    <scope>NUCLEOTIDE SEQUENCE [LARGE SCALE GENOMIC DNA]</scope>
    <source>
        <strain evidence="3">Kwan_BN1</strain>
    </source>
</reference>
<feature type="compositionally biased region" description="Polar residues" evidence="1">
    <location>
        <begin position="25"/>
        <end position="34"/>
    </location>
</feature>
<feature type="compositionally biased region" description="Polar residues" evidence="1">
    <location>
        <begin position="158"/>
        <end position="170"/>
    </location>
</feature>
<proteinExistence type="predicted"/>
<feature type="region of interest" description="Disordered" evidence="1">
    <location>
        <begin position="470"/>
        <end position="493"/>
    </location>
</feature>
<feature type="region of interest" description="Disordered" evidence="1">
    <location>
        <begin position="191"/>
        <end position="254"/>
    </location>
</feature>
<feature type="region of interest" description="Disordered" evidence="1">
    <location>
        <begin position="267"/>
        <end position="331"/>
    </location>
</feature>
<sequence>MASESGTGSLVASELNIEISDHESNVISSPVDTHSTSEDVGEKEESRKGSIENKNSGDKRKTKRSGSKTLSESEILAWRKSFITVTFPDKSADIIKMRYQEILGEGLRENCFPPMKTQKRAYEKLNSILKKSDKKSDLNCDKRELQNSESNKKCKIGNKTSYNSGSAKSQTTINKDVHKVILLQTLNHLAKEKGSGKEESAAKVSSLVKEKGSGKEESAAKVSSLVKEKGSGKEDSTAQVSSVAKEKGLGKEESIAKVSSVAKERCSAKESNLAKKQGSGKEDSAVQVSSVAKERSFAKESSLAKEKGSGKEESIAKVSSATKAKCSAKESSLAKEKCSEEKSSMAKEQCFVKTYTDTKREKHSLSETQKAIYSSGQVSKTAAFKKKDEQTFSVKDHPRSHTVESADTVKRETSRREVIPCTIKTPDIEKLYSQSFDEKIRQYCRERCFKHYGINAENISHMDVDFETSRRGRTKAVGDDDKENGDEKGGTKIDIPEVVYGSTRRDGKQGLFSSVGSSEWQEAVDKCTTYPVEYARQSMYGPASPPADMNDEYREDAVEDSKSSPTKEKINCFTCFESFDTYAELWTHKKQYLHMKPQRVFDAAYSPPPPHRPRYGEADWCPRGAQSRFHGRERPSFTRFPNRQCSPDDERMARRNKHRGHSDVSTT</sequence>
<feature type="region of interest" description="Disordered" evidence="1">
    <location>
        <begin position="388"/>
        <end position="415"/>
    </location>
</feature>
<protein>
    <recommendedName>
        <fullName evidence="2">C2H2-type domain-containing protein</fullName>
    </recommendedName>
</protein>
<comment type="caution">
    <text evidence="3">The sequence shown here is derived from an EMBL/GenBank/DDBJ whole genome shotgun (WGS) entry which is preliminary data.</text>
</comment>
<keyword evidence="4" id="KW-1185">Reference proteome</keyword>
<feature type="region of interest" description="Disordered" evidence="1">
    <location>
        <begin position="21"/>
        <end position="70"/>
    </location>
</feature>
<dbReference type="AlphaFoldDB" id="A0A7J7JQM6"/>
<feature type="region of interest" description="Disordered" evidence="1">
    <location>
        <begin position="141"/>
        <end position="170"/>
    </location>
</feature>
<organism evidence="3 4">
    <name type="scientific">Bugula neritina</name>
    <name type="common">Brown bryozoan</name>
    <name type="synonym">Sertularia neritina</name>
    <dbReference type="NCBI Taxonomy" id="10212"/>
    <lineage>
        <taxon>Eukaryota</taxon>
        <taxon>Metazoa</taxon>
        <taxon>Spiralia</taxon>
        <taxon>Lophotrochozoa</taxon>
        <taxon>Bryozoa</taxon>
        <taxon>Gymnolaemata</taxon>
        <taxon>Cheilostomatida</taxon>
        <taxon>Flustrina</taxon>
        <taxon>Buguloidea</taxon>
        <taxon>Bugulidae</taxon>
        <taxon>Bugula</taxon>
    </lineage>
</organism>
<dbReference type="PROSITE" id="PS00028">
    <property type="entry name" value="ZINC_FINGER_C2H2_1"/>
    <property type="match status" value="1"/>
</dbReference>
<dbReference type="InterPro" id="IPR013087">
    <property type="entry name" value="Znf_C2H2_type"/>
</dbReference>
<feature type="compositionally biased region" description="Basic and acidic residues" evidence="1">
    <location>
        <begin position="226"/>
        <end position="236"/>
    </location>
</feature>
<evidence type="ECO:0000256" key="1">
    <source>
        <dbReference type="SAM" id="MobiDB-lite"/>
    </source>
</evidence>
<evidence type="ECO:0000259" key="2">
    <source>
        <dbReference type="PROSITE" id="PS00028"/>
    </source>
</evidence>
<feature type="compositionally biased region" description="Basic and acidic residues" evidence="1">
    <location>
        <begin position="191"/>
        <end position="201"/>
    </location>
</feature>
<feature type="domain" description="C2H2-type" evidence="2">
    <location>
        <begin position="572"/>
        <end position="594"/>
    </location>
</feature>
<evidence type="ECO:0000313" key="3">
    <source>
        <dbReference type="EMBL" id="KAF6028287.1"/>
    </source>
</evidence>
<gene>
    <name evidence="3" type="ORF">EB796_013391</name>
</gene>
<accession>A0A7J7JQM6</accession>
<dbReference type="Proteomes" id="UP000593567">
    <property type="component" value="Unassembled WGS sequence"/>
</dbReference>
<feature type="compositionally biased region" description="Basic and acidic residues" evidence="1">
    <location>
        <begin position="141"/>
        <end position="152"/>
    </location>
</feature>
<dbReference type="EMBL" id="VXIV02001965">
    <property type="protein sequence ID" value="KAF6028287.1"/>
    <property type="molecule type" value="Genomic_DNA"/>
</dbReference>
<feature type="compositionally biased region" description="Basic and acidic residues" evidence="1">
    <location>
        <begin position="292"/>
        <end position="315"/>
    </location>
</feature>
<feature type="compositionally biased region" description="Basic and acidic residues" evidence="1">
    <location>
        <begin position="208"/>
        <end position="219"/>
    </location>
</feature>